<dbReference type="EMBL" id="LT882687">
    <property type="protein sequence ID" value="SMY29614.1"/>
    <property type="molecule type" value="Genomic_DNA"/>
</dbReference>
<evidence type="ECO:0000313" key="1">
    <source>
        <dbReference type="EMBL" id="SMY29614.1"/>
    </source>
</evidence>
<dbReference type="AlphaFoldDB" id="A0A1Y6LYY6"/>
<accession>A0A1Y6LYY6</accession>
<evidence type="ECO:0000313" key="2">
    <source>
        <dbReference type="Proteomes" id="UP000215453"/>
    </source>
</evidence>
<sequence>MFYIEEMTTEQKQRVRERVKSGYLSRLERPMKTLNLNTSFELSMLPDRKTHGKLRAYAFDSCQEALNCSLQRVERLSSRRKKLEILEERYRHDKGNEDLRDELEELQGDIWRANHGSHAYPTIHQDYKDK</sequence>
<protein>
    <submittedName>
        <fullName evidence="1">Uncharacterized protein</fullName>
    </submittedName>
</protein>
<organism evidence="1 2">
    <name type="scientific">Zymoseptoria tritici ST99CH_1A5</name>
    <dbReference type="NCBI Taxonomy" id="1276529"/>
    <lineage>
        <taxon>Eukaryota</taxon>
        <taxon>Fungi</taxon>
        <taxon>Dikarya</taxon>
        <taxon>Ascomycota</taxon>
        <taxon>Pezizomycotina</taxon>
        <taxon>Dothideomycetes</taxon>
        <taxon>Dothideomycetidae</taxon>
        <taxon>Mycosphaerellales</taxon>
        <taxon>Mycosphaerellaceae</taxon>
        <taxon>Zymoseptoria</taxon>
    </lineage>
</organism>
<name>A0A1Y6LYY6_ZYMTR</name>
<proteinExistence type="predicted"/>
<gene>
    <name evidence="1" type="ORF">ZT1A5_G11063</name>
</gene>
<reference evidence="1 2" key="1">
    <citation type="submission" date="2016-10" db="EMBL/GenBank/DDBJ databases">
        <authorList>
            <person name="Varghese N."/>
        </authorList>
    </citation>
    <scope>NUCLEOTIDE SEQUENCE [LARGE SCALE GENOMIC DNA]</scope>
</reference>
<dbReference type="Proteomes" id="UP000215453">
    <property type="component" value="Chromosome 12"/>
</dbReference>